<comment type="caution">
    <text evidence="1">The sequence shown here is derived from an EMBL/GenBank/DDBJ whole genome shotgun (WGS) entry which is preliminary data.</text>
</comment>
<evidence type="ECO:0000313" key="1">
    <source>
        <dbReference type="EMBL" id="KAJ9091864.1"/>
    </source>
</evidence>
<protein>
    <submittedName>
        <fullName evidence="1">Uncharacterized protein</fullName>
    </submittedName>
</protein>
<keyword evidence="2" id="KW-1185">Reference proteome</keyword>
<reference evidence="1" key="1">
    <citation type="submission" date="2023-04" db="EMBL/GenBank/DDBJ databases">
        <title>Draft Genome sequencing of Naganishia species isolated from polar environments using Oxford Nanopore Technology.</title>
        <authorList>
            <person name="Leo P."/>
            <person name="Venkateswaran K."/>
        </authorList>
    </citation>
    <scope>NUCLEOTIDE SEQUENCE</scope>
    <source>
        <strain evidence="1">MNA-CCFEE 5423</strain>
    </source>
</reference>
<evidence type="ECO:0000313" key="2">
    <source>
        <dbReference type="Proteomes" id="UP001227268"/>
    </source>
</evidence>
<organism evidence="1 2">
    <name type="scientific">Naganishia friedmannii</name>
    <dbReference type="NCBI Taxonomy" id="89922"/>
    <lineage>
        <taxon>Eukaryota</taxon>
        <taxon>Fungi</taxon>
        <taxon>Dikarya</taxon>
        <taxon>Basidiomycota</taxon>
        <taxon>Agaricomycotina</taxon>
        <taxon>Tremellomycetes</taxon>
        <taxon>Filobasidiales</taxon>
        <taxon>Filobasidiaceae</taxon>
        <taxon>Naganishia</taxon>
    </lineage>
</organism>
<dbReference type="Proteomes" id="UP001227268">
    <property type="component" value="Unassembled WGS sequence"/>
</dbReference>
<accession>A0ACC2UY36</accession>
<gene>
    <name evidence="1" type="ORF">QFC21_007062</name>
</gene>
<name>A0ACC2UY36_9TREE</name>
<sequence>MEENPSFGSPIRASFARSSEETDTDDAGQPGTPVVEVEDSSATPHAVVLGNNNGSLLPATLPTVSIKASSNDLHPGTRASAQPQLQQQPRSSQNIGRLGYRHSAISTGSGRTPQSQADVRRARRRSADRDPSQSSSSLEGTLSIEQERHGPQQQGEEPASRSVSSTSSASALTKSQPPLTAAARPLTLIEQHASLLAYIAQKETEVHEARRLFDRRSDELREAKKKWEEVVAMSSGGVGGSAGGGSPFPQSGTGNAQGNGNTRTTSATAGRVQPPMPIRRTGSSTSSLGGSCSSGSLRPNVHTSASASTGTTKYDSIHPQRGVMPLSIPLEEGTAAAGAANAVVEGSKRLFGHLLDSLAGINTAEGDDVPLVRGNRGEGEESGRNALVRLDDSPLRRNSSTEQKKDGTKDDQQARQRAAADSRNGTTNGSGKGTGTRQIKTLSLIAGKGSATKHRHHTTADAAKAGVHEASQRERKMGTGGMVWDMLDTSPPPRARLTQTTQINTSTERTRLRNTTTNDDGSIPFEDENHSERIRKTAGEGDVDFGNIWDGFAATPNGKDWKAMLAPTSHTLDFFSQALPTPNFNTLAGPPSTPPVTAVRESETHDSARVLGGLRSDVDVSRGGQDARHKKEPEEEEALSGGMDIPWNW</sequence>
<dbReference type="EMBL" id="JASBWT010000045">
    <property type="protein sequence ID" value="KAJ9091864.1"/>
    <property type="molecule type" value="Genomic_DNA"/>
</dbReference>
<proteinExistence type="predicted"/>